<dbReference type="PANTHER" id="PTHR23189">
    <property type="entry name" value="RNA RECOGNITION MOTIF-CONTAINING"/>
    <property type="match status" value="1"/>
</dbReference>
<dbReference type="EMBL" id="JASBNA010000021">
    <property type="protein sequence ID" value="KAK7685340.1"/>
    <property type="molecule type" value="Genomic_DNA"/>
</dbReference>
<feature type="compositionally biased region" description="Polar residues" evidence="2">
    <location>
        <begin position="130"/>
        <end position="143"/>
    </location>
</feature>
<feature type="domain" description="Mei2-like C-terminal RNA recognition motif" evidence="3">
    <location>
        <begin position="686"/>
        <end position="782"/>
    </location>
</feature>
<feature type="region of interest" description="Disordered" evidence="2">
    <location>
        <begin position="626"/>
        <end position="650"/>
    </location>
</feature>
<feature type="region of interest" description="Disordered" evidence="2">
    <location>
        <begin position="433"/>
        <end position="469"/>
    </location>
</feature>
<dbReference type="Pfam" id="PF04059">
    <property type="entry name" value="RRM_2"/>
    <property type="match status" value="1"/>
</dbReference>
<evidence type="ECO:0000256" key="1">
    <source>
        <dbReference type="ARBA" id="ARBA00022884"/>
    </source>
</evidence>
<feature type="region of interest" description="Disordered" evidence="2">
    <location>
        <begin position="1"/>
        <end position="143"/>
    </location>
</feature>
<evidence type="ECO:0000313" key="5">
    <source>
        <dbReference type="Proteomes" id="UP001385951"/>
    </source>
</evidence>
<feature type="compositionally biased region" description="Basic and acidic residues" evidence="2">
    <location>
        <begin position="452"/>
        <end position="461"/>
    </location>
</feature>
<keyword evidence="1" id="KW-0694">RNA-binding</keyword>
<gene>
    <name evidence="4" type="ORF">QCA50_011704</name>
</gene>
<accession>A0AAW0G2I7</accession>
<proteinExistence type="predicted"/>
<dbReference type="Gene3D" id="3.30.70.330">
    <property type="match status" value="1"/>
</dbReference>
<feature type="region of interest" description="Disordered" evidence="2">
    <location>
        <begin position="828"/>
        <end position="853"/>
    </location>
</feature>
<dbReference type="InterPro" id="IPR035979">
    <property type="entry name" value="RBD_domain_sf"/>
</dbReference>
<dbReference type="SUPFAM" id="SSF54928">
    <property type="entry name" value="RNA-binding domain, RBD"/>
    <property type="match status" value="2"/>
</dbReference>
<name>A0AAW0G2I7_9APHY</name>
<feature type="compositionally biased region" description="Low complexity" evidence="2">
    <location>
        <begin position="55"/>
        <end position="67"/>
    </location>
</feature>
<reference evidence="4 5" key="1">
    <citation type="submission" date="2022-09" db="EMBL/GenBank/DDBJ databases">
        <authorList>
            <person name="Palmer J.M."/>
        </authorList>
    </citation>
    <scope>NUCLEOTIDE SEQUENCE [LARGE SCALE GENOMIC DNA]</scope>
    <source>
        <strain evidence="4 5">DSM 7382</strain>
    </source>
</reference>
<evidence type="ECO:0000256" key="2">
    <source>
        <dbReference type="SAM" id="MobiDB-lite"/>
    </source>
</evidence>
<evidence type="ECO:0000313" key="4">
    <source>
        <dbReference type="EMBL" id="KAK7685340.1"/>
    </source>
</evidence>
<keyword evidence="5" id="KW-1185">Reference proteome</keyword>
<feature type="compositionally biased region" description="Low complexity" evidence="2">
    <location>
        <begin position="602"/>
        <end position="613"/>
    </location>
</feature>
<dbReference type="InterPro" id="IPR012677">
    <property type="entry name" value="Nucleotide-bd_a/b_plait_sf"/>
</dbReference>
<protein>
    <recommendedName>
        <fullName evidence="3">Mei2-like C-terminal RNA recognition motif domain-containing protein</fullName>
    </recommendedName>
</protein>
<sequence length="853" mass="94544">MEIPFPTLARPGDESEKAEERPPLHARTHSSPSTPSFLPPIDHYRHLRQTLDLASSPTTSPFSSPLSIKTKKLSVPSAESGNMCGSPRRAPSLNTPPLTPSSSFNSSSQDNASDFTPTTPEPVSPIRWSPHTTGKSQIHSVSGLQGYLTPSSIRSRSISSCDGKADMVTSALRRLELVSPTSDATPKNEKPFNFMSHGGGPSAEIVDAFDRFFRNREEATLSRFVLVRNIPQAARDSDSLIRTAFNSTGNVKGIFIRHLKAHGVVVLAYYDLTVAEAAVGKIHGKYFSELCSEVGFSGDREQQKRVEAVWVNIAALGSLVDQSNFAAQTDTVIYLTLHQPGMDPDGIKGVAMSFGKTVSFEPVASTGPGQTYRVEYYDTEHAQMACAQLDNRQMFNTFVTVWADWKNNVTPTRIGGPQIPRTVDLTSPLKSTFPLPDDGVDNRPRRAMAGQDGRRLERNSNDQDDPFVHRPSPPHLVPDNAYSVPPYVQQGVIHGNETGTYEQARWMPSDFSSGLMSPSPMSDPRLDMHPYPFQPQSYLPPFQPTSHPSLFGPNAPPFLYHGSPPPPEVFMPMRTDGFAAHHPLHAQDHWGYPPPHTYPFGQQLPSPSQQPESPFHRAAESFSLGTVESSLQLQGPRRERRNGHSKNSARWASHIPSLAGDCDSSAENSTKNQLNLDTIENGGDTRTTVMIKNIPNKMSDRDLLDFIERVCPRKIDFLYLRMDFQNGCNVGYAFVNFIAVQDLLSFASTQLGVKWNMYSSEKTLQLSYANYQGKEALVEKFKNSCIMDERESWRPKIFYSSGPDQGLPEPFPAPTHLRRKERSAHNRGALFVPGPGSRHHNDGFTEGSRISRM</sequence>
<feature type="compositionally biased region" description="Low complexity" evidence="2">
    <location>
        <begin position="91"/>
        <end position="108"/>
    </location>
</feature>
<dbReference type="Proteomes" id="UP001385951">
    <property type="component" value="Unassembled WGS sequence"/>
</dbReference>
<feature type="region of interest" description="Disordered" evidence="2">
    <location>
        <begin position="804"/>
        <end position="823"/>
    </location>
</feature>
<organism evidence="4 5">
    <name type="scientific">Cerrena zonata</name>
    <dbReference type="NCBI Taxonomy" id="2478898"/>
    <lineage>
        <taxon>Eukaryota</taxon>
        <taxon>Fungi</taxon>
        <taxon>Dikarya</taxon>
        <taxon>Basidiomycota</taxon>
        <taxon>Agaricomycotina</taxon>
        <taxon>Agaricomycetes</taxon>
        <taxon>Polyporales</taxon>
        <taxon>Cerrenaceae</taxon>
        <taxon>Cerrena</taxon>
    </lineage>
</organism>
<feature type="region of interest" description="Disordered" evidence="2">
    <location>
        <begin position="597"/>
        <end position="616"/>
    </location>
</feature>
<feature type="compositionally biased region" description="Polar residues" evidence="2">
    <location>
        <begin position="109"/>
        <end position="118"/>
    </location>
</feature>
<dbReference type="AlphaFoldDB" id="A0AAW0G2I7"/>
<feature type="compositionally biased region" description="Basic and acidic residues" evidence="2">
    <location>
        <begin position="11"/>
        <end position="23"/>
    </location>
</feature>
<evidence type="ECO:0000259" key="3">
    <source>
        <dbReference type="Pfam" id="PF04059"/>
    </source>
</evidence>
<dbReference type="InterPro" id="IPR007201">
    <property type="entry name" value="Mei2-like_Rrm_C"/>
</dbReference>
<dbReference type="GO" id="GO:0003723">
    <property type="term" value="F:RNA binding"/>
    <property type="evidence" value="ECO:0007669"/>
    <property type="project" value="UniProtKB-KW"/>
</dbReference>
<comment type="caution">
    <text evidence="4">The sequence shown here is derived from an EMBL/GenBank/DDBJ whole genome shotgun (WGS) entry which is preliminary data.</text>
</comment>